<comment type="caution">
    <text evidence="12">The sequence shown here is derived from an EMBL/GenBank/DDBJ whole genome shotgun (WGS) entry which is preliminary data.</text>
</comment>
<dbReference type="OrthoDB" id="9808095at2"/>
<keyword evidence="6 9" id="KW-0378">Hydrolase</keyword>
<evidence type="ECO:0000256" key="5">
    <source>
        <dbReference type="ARBA" id="ARBA00022723"/>
    </source>
</evidence>
<feature type="binding site" evidence="9">
    <location>
        <begin position="15"/>
        <end position="17"/>
    </location>
    <ligand>
        <name>substrate</name>
    </ligand>
</feature>
<dbReference type="GO" id="GO:0004151">
    <property type="term" value="F:dihydroorotase activity"/>
    <property type="evidence" value="ECO:0007669"/>
    <property type="project" value="UniProtKB-UniRule"/>
</dbReference>
<dbReference type="NCBIfam" id="TIGR00856">
    <property type="entry name" value="pyrC_dimer"/>
    <property type="match status" value="1"/>
</dbReference>
<comment type="function">
    <text evidence="1 9">Catalyzes the reversible cyclization of carbamoyl aspartate to dihydroorotate.</text>
</comment>
<evidence type="ECO:0000256" key="7">
    <source>
        <dbReference type="ARBA" id="ARBA00022833"/>
    </source>
</evidence>
<dbReference type="AlphaFoldDB" id="A0P5J6"/>
<feature type="binding site" evidence="9">
    <location>
        <position position="216"/>
    </location>
    <ligand>
        <name>substrate</name>
    </ligand>
</feature>
<dbReference type="Pfam" id="PF01979">
    <property type="entry name" value="Amidohydro_1"/>
    <property type="match status" value="1"/>
</dbReference>
<dbReference type="EMBL" id="AAUX01000001">
    <property type="protein sequence ID" value="EAV46806.1"/>
    <property type="molecule type" value="Genomic_DNA"/>
</dbReference>
<comment type="subunit">
    <text evidence="9">Homodimer.</text>
</comment>
<dbReference type="PANTHER" id="PTHR43137">
    <property type="entry name" value="DIHYDROOROTASE"/>
    <property type="match status" value="1"/>
</dbReference>
<name>A0P5J6_9PROT</name>
<feature type="binding site" evidence="9">
    <location>
        <position position="133"/>
    </location>
    <ligand>
        <name>Zn(2+)</name>
        <dbReference type="ChEBI" id="CHEBI:29105"/>
        <label>2</label>
    </ligand>
</feature>
<keyword evidence="7 9" id="KW-0862">Zinc</keyword>
<feature type="binding site" evidence="9">
    <location>
        <position position="248"/>
    </location>
    <ligand>
        <name>substrate</name>
    </ligand>
</feature>
<dbReference type="InterPro" id="IPR032466">
    <property type="entry name" value="Metal_Hydrolase"/>
</dbReference>
<dbReference type="GO" id="GO:0006207">
    <property type="term" value="P:'de novo' pyrimidine nucleobase biosynthetic process"/>
    <property type="evidence" value="ECO:0007669"/>
    <property type="project" value="TreeGrafter"/>
</dbReference>
<dbReference type="Gene3D" id="3.20.20.140">
    <property type="entry name" value="Metal-dependent hydrolases"/>
    <property type="match status" value="1"/>
</dbReference>
<keyword evidence="13" id="KW-1185">Reference proteome</keyword>
<protein>
    <recommendedName>
        <fullName evidence="4 9">Dihydroorotase</fullName>
        <shortName evidence="9">DHOase</shortName>
        <ecNumber evidence="4 9">3.5.2.3</ecNumber>
    </recommendedName>
</protein>
<dbReference type="CDD" id="cd01294">
    <property type="entry name" value="DHOase"/>
    <property type="match status" value="1"/>
</dbReference>
<dbReference type="GO" id="GO:0005829">
    <property type="term" value="C:cytosol"/>
    <property type="evidence" value="ECO:0007669"/>
    <property type="project" value="TreeGrafter"/>
</dbReference>
<keyword evidence="8 9" id="KW-0665">Pyrimidine biosynthesis</keyword>
<evidence type="ECO:0000256" key="1">
    <source>
        <dbReference type="ARBA" id="ARBA00002368"/>
    </source>
</evidence>
<dbReference type="EC" id="3.5.2.3" evidence="4 9"/>
<evidence type="ECO:0000256" key="4">
    <source>
        <dbReference type="ARBA" id="ARBA00012860"/>
    </source>
</evidence>
<feature type="binding site" evidence="9">
    <location>
        <position position="133"/>
    </location>
    <ligand>
        <name>substrate</name>
    </ligand>
</feature>
<dbReference type="GO" id="GO:0008270">
    <property type="term" value="F:zinc ion binding"/>
    <property type="evidence" value="ECO:0007669"/>
    <property type="project" value="UniProtKB-UniRule"/>
</dbReference>
<evidence type="ECO:0000256" key="9">
    <source>
        <dbReference type="HAMAP-Rule" id="MF_00219"/>
    </source>
</evidence>
<feature type="modified residue" description="N6-carboxylysine" evidence="9">
    <location>
        <position position="96"/>
    </location>
</feature>
<sequence length="342" mass="38519">MNEIRILKPDDMHLHVRDGAIMANVIQDTARQFARAIIMPNLSDPIINAFKAEQYYRAIKATSTDLEPLMTLYFTDQLTMIELDKVKHSPHIHGVKLYPAGVTTNSESGIDSINDCFPIFEMMEKKGIPLLLHGEVNDPSVDIFDREKVFIDKYLTNICKEFPSLRIVFEHISTKEAVDFVSNSNQLVSATITPQHILLNRNDLLVGGIKPHNYCLPIVKRSSHQKAVLNAAISGNPKFFLGTDSAPHFRSQKESACGCAGIYSARTALEFYAQIFDENNALDKLENFASKFGADFYGLPQNKVFITLTKKEYKVPSSILIENQELIPFYAGETLKWQLSSN</sequence>
<evidence type="ECO:0000256" key="2">
    <source>
        <dbReference type="ARBA" id="ARBA00004880"/>
    </source>
</evidence>
<dbReference type="Proteomes" id="UP000054262">
    <property type="component" value="Unassembled WGS sequence"/>
</dbReference>
<evidence type="ECO:0000256" key="3">
    <source>
        <dbReference type="ARBA" id="ARBA00005631"/>
    </source>
</evidence>
<gene>
    <name evidence="9" type="primary">pyrC</name>
    <name evidence="12" type="ORF">MB2181_01995</name>
</gene>
<dbReference type="InterPro" id="IPR006680">
    <property type="entry name" value="Amidohydro-rel"/>
</dbReference>
<evidence type="ECO:0000256" key="10">
    <source>
        <dbReference type="RuleBase" id="RU003440"/>
    </source>
</evidence>
<feature type="binding site" evidence="9">
    <location>
        <position position="260"/>
    </location>
    <ligand>
        <name>substrate</name>
    </ligand>
</feature>
<feature type="binding site" description="via carbamate group" evidence="9">
    <location>
        <position position="96"/>
    </location>
    <ligand>
        <name>Zn(2+)</name>
        <dbReference type="ChEBI" id="CHEBI:29105"/>
        <label>2</label>
    </ligand>
</feature>
<comment type="cofactor">
    <cofactor evidence="9 10">
        <name>Zn(2+)</name>
        <dbReference type="ChEBI" id="CHEBI:29105"/>
    </cofactor>
    <text evidence="9 10">Binds 2 Zn(2+) ions per subunit.</text>
</comment>
<comment type="similarity">
    <text evidence="3 9 10">Belongs to the metallo-dependent hydrolases superfamily. DHOase family. Class II DHOase subfamily.</text>
</comment>
<reference evidence="12 13" key="1">
    <citation type="submission" date="2006-11" db="EMBL/GenBank/DDBJ databases">
        <authorList>
            <person name="Giovannoni S."/>
            <person name="Vergin K."/>
            <person name="Ferriera S."/>
            <person name="Johnson J."/>
            <person name="Kravitz S."/>
            <person name="Beeson K."/>
            <person name="Sutton G."/>
            <person name="Rogers Y.-H."/>
            <person name="Friedman R."/>
            <person name="Frazier M."/>
            <person name="Venter J.C."/>
        </authorList>
    </citation>
    <scope>NUCLEOTIDE SEQUENCE [LARGE SCALE GENOMIC DNA]</scope>
    <source>
        <strain evidence="12 13">HTCC2181</strain>
    </source>
</reference>
<dbReference type="PROSITE" id="PS00482">
    <property type="entry name" value="DIHYDROOROTASE_1"/>
    <property type="match status" value="1"/>
</dbReference>
<proteinExistence type="inferred from homology"/>
<evidence type="ECO:0000313" key="13">
    <source>
        <dbReference type="Proteomes" id="UP000054262"/>
    </source>
</evidence>
<feature type="binding site" evidence="9">
    <location>
        <position position="13"/>
    </location>
    <ligand>
        <name>Zn(2+)</name>
        <dbReference type="ChEBI" id="CHEBI:29105"/>
        <label>1</label>
    </ligand>
</feature>
<dbReference type="InterPro" id="IPR004721">
    <property type="entry name" value="DHOdimr"/>
</dbReference>
<feature type="binding site" evidence="9">
    <location>
        <position position="41"/>
    </location>
    <ligand>
        <name>substrate</name>
    </ligand>
</feature>
<evidence type="ECO:0000256" key="8">
    <source>
        <dbReference type="ARBA" id="ARBA00022975"/>
    </source>
</evidence>
<evidence type="ECO:0000256" key="6">
    <source>
        <dbReference type="ARBA" id="ARBA00022801"/>
    </source>
</evidence>
<dbReference type="HAMAP" id="MF_00219">
    <property type="entry name" value="PyrC_classII"/>
    <property type="match status" value="1"/>
</dbReference>
<comment type="pathway">
    <text evidence="2 9 10">Pyrimidine metabolism; UMP biosynthesis via de novo pathway; (S)-dihydroorotate from bicarbonate: step 3/3.</text>
</comment>
<feature type="binding site" evidence="9">
    <location>
        <position position="171"/>
    </location>
    <ligand>
        <name>Zn(2+)</name>
        <dbReference type="ChEBI" id="CHEBI:29105"/>
        <label>2</label>
    </ligand>
</feature>
<keyword evidence="5 9" id="KW-0479">Metal-binding</keyword>
<evidence type="ECO:0000313" key="12">
    <source>
        <dbReference type="EMBL" id="EAV46806.1"/>
    </source>
</evidence>
<dbReference type="PROSITE" id="PS00483">
    <property type="entry name" value="DIHYDROOROTASE_2"/>
    <property type="match status" value="1"/>
</dbReference>
<feature type="binding site" evidence="9">
    <location>
        <position position="244"/>
    </location>
    <ligand>
        <name>Zn(2+)</name>
        <dbReference type="ChEBI" id="CHEBI:29105"/>
        <label>1</label>
    </ligand>
</feature>
<dbReference type="PANTHER" id="PTHR43137:SF1">
    <property type="entry name" value="DIHYDROOROTASE"/>
    <property type="match status" value="1"/>
</dbReference>
<organism evidence="12 13">
    <name type="scientific">Methylophilales bacterium HTCC2181</name>
    <dbReference type="NCBI Taxonomy" id="383631"/>
    <lineage>
        <taxon>Bacteria</taxon>
        <taxon>Pseudomonadati</taxon>
        <taxon>Pseudomonadota</taxon>
        <taxon>Betaproteobacteria</taxon>
        <taxon>Nitrosomonadales</taxon>
        <taxon>OM43 clade</taxon>
    </lineage>
</organism>
<dbReference type="GO" id="GO:0044205">
    <property type="term" value="P:'de novo' UMP biosynthetic process"/>
    <property type="evidence" value="ECO:0007669"/>
    <property type="project" value="UniProtKB-UniRule"/>
</dbReference>
<feature type="binding site" description="via carbamate group" evidence="9">
    <location>
        <position position="96"/>
    </location>
    <ligand>
        <name>Zn(2+)</name>
        <dbReference type="ChEBI" id="CHEBI:29105"/>
        <label>1</label>
    </ligand>
</feature>
<evidence type="ECO:0000259" key="11">
    <source>
        <dbReference type="Pfam" id="PF01979"/>
    </source>
</evidence>
<dbReference type="PIRSF" id="PIRSF001237">
    <property type="entry name" value="DHOdimr"/>
    <property type="match status" value="1"/>
</dbReference>
<comment type="catalytic activity">
    <reaction evidence="9 10">
        <text>(S)-dihydroorotate + H2O = N-carbamoyl-L-aspartate + H(+)</text>
        <dbReference type="Rhea" id="RHEA:24296"/>
        <dbReference type="ChEBI" id="CHEBI:15377"/>
        <dbReference type="ChEBI" id="CHEBI:15378"/>
        <dbReference type="ChEBI" id="CHEBI:30864"/>
        <dbReference type="ChEBI" id="CHEBI:32814"/>
        <dbReference type="EC" id="3.5.2.3"/>
    </reaction>
</comment>
<feature type="binding site" evidence="9">
    <location>
        <position position="15"/>
    </location>
    <ligand>
        <name>Zn(2+)</name>
        <dbReference type="ChEBI" id="CHEBI:29105"/>
        <label>1</label>
    </ligand>
</feature>
<accession>A0P5J6</accession>
<dbReference type="UniPathway" id="UPA00070">
    <property type="reaction ID" value="UER00117"/>
</dbReference>
<feature type="active site" evidence="9">
    <location>
        <position position="244"/>
    </location>
</feature>
<dbReference type="InterPro" id="IPR002195">
    <property type="entry name" value="Dihydroorotase_CS"/>
</dbReference>
<dbReference type="SUPFAM" id="SSF51556">
    <property type="entry name" value="Metallo-dependent hydrolases"/>
    <property type="match status" value="1"/>
</dbReference>
<feature type="domain" description="Amidohydrolase-related" evidence="11">
    <location>
        <begin position="11"/>
        <end position="302"/>
    </location>
</feature>